<name>A0A9P0MY95_NEZVI</name>
<organism evidence="4 5">
    <name type="scientific">Nezara viridula</name>
    <name type="common">Southern green stink bug</name>
    <name type="synonym">Cimex viridulus</name>
    <dbReference type="NCBI Taxonomy" id="85310"/>
    <lineage>
        <taxon>Eukaryota</taxon>
        <taxon>Metazoa</taxon>
        <taxon>Ecdysozoa</taxon>
        <taxon>Arthropoda</taxon>
        <taxon>Hexapoda</taxon>
        <taxon>Insecta</taxon>
        <taxon>Pterygota</taxon>
        <taxon>Neoptera</taxon>
        <taxon>Paraneoptera</taxon>
        <taxon>Hemiptera</taxon>
        <taxon>Heteroptera</taxon>
        <taxon>Panheteroptera</taxon>
        <taxon>Pentatomomorpha</taxon>
        <taxon>Pentatomoidea</taxon>
        <taxon>Pentatomidae</taxon>
        <taxon>Pentatominae</taxon>
        <taxon>Nezara</taxon>
    </lineage>
</organism>
<evidence type="ECO:0000256" key="1">
    <source>
        <dbReference type="ARBA" id="ARBA00024204"/>
    </source>
</evidence>
<dbReference type="PANTHER" id="PTHR31905:SF2">
    <property type="entry name" value="PROTEIN MIX23"/>
    <property type="match status" value="1"/>
</dbReference>
<evidence type="ECO:0000313" key="5">
    <source>
        <dbReference type="Proteomes" id="UP001152798"/>
    </source>
</evidence>
<dbReference type="InterPro" id="IPR019171">
    <property type="entry name" value="MIX23"/>
</dbReference>
<proteinExistence type="inferred from homology"/>
<dbReference type="EMBL" id="OV725083">
    <property type="protein sequence ID" value="CAH1406857.1"/>
    <property type="molecule type" value="Genomic_DNA"/>
</dbReference>
<evidence type="ECO:0000256" key="3">
    <source>
        <dbReference type="ARBA" id="ARBA00030733"/>
    </source>
</evidence>
<evidence type="ECO:0000313" key="4">
    <source>
        <dbReference type="EMBL" id="CAH1406857.1"/>
    </source>
</evidence>
<reference evidence="4" key="1">
    <citation type="submission" date="2022-01" db="EMBL/GenBank/DDBJ databases">
        <authorList>
            <person name="King R."/>
        </authorList>
    </citation>
    <scope>NUCLEOTIDE SEQUENCE</scope>
</reference>
<comment type="similarity">
    <text evidence="1">Belongs to the MIX23 family.</text>
</comment>
<dbReference type="AlphaFoldDB" id="A0A9P0MY95"/>
<dbReference type="GO" id="GO:0005758">
    <property type="term" value="C:mitochondrial intermembrane space"/>
    <property type="evidence" value="ECO:0007669"/>
    <property type="project" value="InterPro"/>
</dbReference>
<keyword evidence="5" id="KW-1185">Reference proteome</keyword>
<dbReference type="Pfam" id="PF09774">
    <property type="entry name" value="MIX23"/>
    <property type="match status" value="1"/>
</dbReference>
<dbReference type="PANTHER" id="PTHR31905">
    <property type="entry name" value="COILED-COIL DOMAIN-CONTAINING PROTEIN 58"/>
    <property type="match status" value="1"/>
</dbReference>
<protein>
    <recommendedName>
        <fullName evidence="2">Protein MIX23</fullName>
    </recommendedName>
    <alternativeName>
        <fullName evidence="3">Coiled-coil domain-containing protein 58</fullName>
    </alternativeName>
</protein>
<gene>
    <name evidence="4" type="ORF">NEZAVI_LOCUS14698</name>
</gene>
<dbReference type="OrthoDB" id="5593818at2759"/>
<evidence type="ECO:0000256" key="2">
    <source>
        <dbReference type="ARBA" id="ARBA00024228"/>
    </source>
</evidence>
<dbReference type="Proteomes" id="UP001152798">
    <property type="component" value="Chromosome 7"/>
</dbReference>
<accession>A0A9P0MY95</accession>
<sequence length="137" mass="16261">MECADFLEFQDALKKMRDLDDKIVYALNVNIPTPSFRGEIDPTQNCKQLYNDLKTNYDKREQSIRQCINVTSDKINELKRKKESGDDLGVNKLLSKEQTKLRMLKNELFVEEVVKDRSLKIYHERCREYFKPTDYSV</sequence>